<dbReference type="AlphaFoldDB" id="W2KJ88"/>
<accession>W2KJ88</accession>
<dbReference type="OrthoDB" id="127092at2759"/>
<organism evidence="1">
    <name type="scientific">Phytophthora nicotianae</name>
    <name type="common">Potato buckeye rot agent</name>
    <name type="synonym">Phytophthora parasitica</name>
    <dbReference type="NCBI Taxonomy" id="4792"/>
    <lineage>
        <taxon>Eukaryota</taxon>
        <taxon>Sar</taxon>
        <taxon>Stramenopiles</taxon>
        <taxon>Oomycota</taxon>
        <taxon>Peronosporomycetes</taxon>
        <taxon>Peronosporales</taxon>
        <taxon>Peronosporaceae</taxon>
        <taxon>Phytophthora</taxon>
    </lineage>
</organism>
<sequence length="150" mass="16798">MNALRNEKCALEGRLSAQSMQLEELQVQQCSVVTAFEEEKRALESEVASLKKRESEAMMSFNENTSAVVTGFNFNACGGEQASSGCVKSDATDYPQAATESVEPKPLIPLRAFSLAIARDRSDIEAEERRINDANLLKRRLRRQNRQRQT</sequence>
<evidence type="ECO:0000313" key="1">
    <source>
        <dbReference type="EMBL" id="ETL84684.1"/>
    </source>
</evidence>
<dbReference type="EMBL" id="KI681758">
    <property type="protein sequence ID" value="ETL84684.1"/>
    <property type="molecule type" value="Genomic_DNA"/>
</dbReference>
<reference evidence="1" key="1">
    <citation type="submission" date="2013-11" db="EMBL/GenBank/DDBJ databases">
        <title>The Genome Sequence of Phytophthora parasitica CHvinca01.</title>
        <authorList>
            <consortium name="The Broad Institute Genomics Platform"/>
            <person name="Russ C."/>
            <person name="Tyler B."/>
            <person name="Panabieres F."/>
            <person name="Shan W."/>
            <person name="Tripathy S."/>
            <person name="Grunwald N."/>
            <person name="Machado M."/>
            <person name="Johnson C.S."/>
            <person name="Arredondo F."/>
            <person name="Hong C."/>
            <person name="Coffey M."/>
            <person name="Young S.K."/>
            <person name="Zeng Q."/>
            <person name="Gargeya S."/>
            <person name="Fitzgerald M."/>
            <person name="Abouelleil A."/>
            <person name="Alvarado L."/>
            <person name="Chapman S.B."/>
            <person name="Gainer-Dewar J."/>
            <person name="Goldberg J."/>
            <person name="Griggs A."/>
            <person name="Gujja S."/>
            <person name="Hansen M."/>
            <person name="Howarth C."/>
            <person name="Imamovic A."/>
            <person name="Ireland A."/>
            <person name="Larimer J."/>
            <person name="McCowan C."/>
            <person name="Murphy C."/>
            <person name="Pearson M."/>
            <person name="Poon T.W."/>
            <person name="Priest M."/>
            <person name="Roberts A."/>
            <person name="Saif S."/>
            <person name="Shea T."/>
            <person name="Sykes S."/>
            <person name="Wortman J."/>
            <person name="Nusbaum C."/>
            <person name="Birren B."/>
        </authorList>
    </citation>
    <scope>NUCLEOTIDE SEQUENCE [LARGE SCALE GENOMIC DNA]</scope>
    <source>
        <strain evidence="1">CHvinca01</strain>
    </source>
</reference>
<dbReference type="Proteomes" id="UP000054423">
    <property type="component" value="Unassembled WGS sequence"/>
</dbReference>
<protein>
    <submittedName>
        <fullName evidence="1">Uncharacterized protein</fullName>
    </submittedName>
</protein>
<gene>
    <name evidence="1" type="ORF">L917_15593</name>
</gene>
<name>W2KJ88_PHYNI</name>
<proteinExistence type="predicted"/>
<dbReference type="VEuPathDB" id="FungiDB:PPTG_16375"/>